<dbReference type="EMBL" id="CP036150">
    <property type="protein sequence ID" value="QEN07407.1"/>
    <property type="molecule type" value="Genomic_DNA"/>
</dbReference>
<gene>
    <name evidence="1" type="ORF">EXM22_05155</name>
</gene>
<dbReference type="KEGG" id="ock:EXM22_05155"/>
<dbReference type="OrthoDB" id="9823785at2"/>
<keyword evidence="2" id="KW-1185">Reference proteome</keyword>
<name>A0A5C1QIX0_9SPIO</name>
<reference evidence="1 2" key="1">
    <citation type="submission" date="2019-02" db="EMBL/GenBank/DDBJ databases">
        <title>Complete Genome Sequence and Methylome Analysis of free living Spirochaetas.</title>
        <authorList>
            <person name="Fomenkov A."/>
            <person name="Dubinina G."/>
            <person name="Leshcheva N."/>
            <person name="Mikheeva N."/>
            <person name="Grabovich M."/>
            <person name="Vincze T."/>
            <person name="Roberts R.J."/>
        </authorList>
    </citation>
    <scope>NUCLEOTIDE SEQUENCE [LARGE SCALE GENOMIC DNA]</scope>
    <source>
        <strain evidence="1 2">K2</strain>
    </source>
</reference>
<organism evidence="1 2">
    <name type="scientific">Oceanispirochaeta crateris</name>
    <dbReference type="NCBI Taxonomy" id="2518645"/>
    <lineage>
        <taxon>Bacteria</taxon>
        <taxon>Pseudomonadati</taxon>
        <taxon>Spirochaetota</taxon>
        <taxon>Spirochaetia</taxon>
        <taxon>Spirochaetales</taxon>
        <taxon>Spirochaetaceae</taxon>
        <taxon>Oceanispirochaeta</taxon>
    </lineage>
</organism>
<dbReference type="Proteomes" id="UP000324209">
    <property type="component" value="Chromosome"/>
</dbReference>
<evidence type="ECO:0008006" key="3">
    <source>
        <dbReference type="Google" id="ProtNLM"/>
    </source>
</evidence>
<evidence type="ECO:0000313" key="1">
    <source>
        <dbReference type="EMBL" id="QEN07407.1"/>
    </source>
</evidence>
<protein>
    <recommendedName>
        <fullName evidence="3">GAF domain-containing protein</fullName>
    </recommendedName>
</protein>
<accession>A0A5C1QIX0</accession>
<evidence type="ECO:0000313" key="2">
    <source>
        <dbReference type="Proteomes" id="UP000324209"/>
    </source>
</evidence>
<sequence length="313" mass="36081">MGLLNRAANSQIEEESVWSQFFNKVESIGSSVDFAAILFRYLTESFNIDKASLFLINDDHSSYDCLLSKGYDITTTNRLRLDNHVMDSKEFSLLLQNKSPLCTTEVPLFLKNYMSSREFGLLEDIYWLPFVVNDHLYSVIMITQWASFVPDDWEDSFQIISSRYSSKIFNSRKVLLENPVHSQRKPLKDDIAMILAAYEGRDIAIIKINLQPLMNLLSQTDDGLSHIHIKKEILSVFRTMAGSQQKILELDNNQILLFLDKLRISDKELFLHQLAASLPLIFQDLKSTPKLDFVEYKNPSNAEGRSELLREIL</sequence>
<proteinExistence type="predicted"/>
<dbReference type="AlphaFoldDB" id="A0A5C1QIX0"/>